<dbReference type="InterPro" id="IPR027417">
    <property type="entry name" value="P-loop_NTPase"/>
</dbReference>
<dbReference type="CDD" id="cd14473">
    <property type="entry name" value="FERM_B-lobe"/>
    <property type="match status" value="1"/>
</dbReference>
<dbReference type="EMBL" id="CAQQ02114793">
    <property type="status" value="NOT_ANNOTATED_CDS"/>
    <property type="molecule type" value="Genomic_DNA"/>
</dbReference>
<evidence type="ECO:0000256" key="4">
    <source>
        <dbReference type="ARBA" id="ARBA00022741"/>
    </source>
</evidence>
<feature type="region of interest" description="Disordered" evidence="10">
    <location>
        <begin position="1585"/>
        <end position="1612"/>
    </location>
</feature>
<dbReference type="InterPro" id="IPR059004">
    <property type="entry name" value="MYO15"/>
</dbReference>
<feature type="compositionally biased region" description="Low complexity" evidence="10">
    <location>
        <begin position="1076"/>
        <end position="1085"/>
    </location>
</feature>
<dbReference type="GO" id="GO:0005524">
    <property type="term" value="F:ATP binding"/>
    <property type="evidence" value="ECO:0007669"/>
    <property type="project" value="UniProtKB-KW"/>
</dbReference>
<dbReference type="CDD" id="cd23767">
    <property type="entry name" value="IQCD"/>
    <property type="match status" value="1"/>
</dbReference>
<evidence type="ECO:0000256" key="3">
    <source>
        <dbReference type="ARBA" id="ARBA00022737"/>
    </source>
</evidence>
<evidence type="ECO:0000256" key="8">
    <source>
        <dbReference type="ARBA" id="ARBA00023203"/>
    </source>
</evidence>
<evidence type="ECO:0000256" key="7">
    <source>
        <dbReference type="ARBA" id="ARBA00023175"/>
    </source>
</evidence>
<dbReference type="InterPro" id="IPR000857">
    <property type="entry name" value="MyTH4_dom"/>
</dbReference>
<feature type="domain" description="MyTH4" evidence="11">
    <location>
        <begin position="1891"/>
        <end position="2045"/>
    </location>
</feature>
<evidence type="ECO:0000259" key="12">
    <source>
        <dbReference type="PROSITE" id="PS51456"/>
    </source>
</evidence>
<sequence>MQYLAAVVPGGGNASALINEQILEAAPLLESFGNARTVRNDNSSRFGKYLEVFFKNGSIVGAKITQYLLEKSRIVTQSNGEQNYHVFYEMLNGISETERSKYGLLEADKYFYLNQGGLKYPSGRVDWQGLLGSMQVLGISESERESIIKVLSSVLHLGNIYFHRRQLRHGQEGVEVGSDAEIKWAAHLLQISAEELHSTLTSRITETKTERLHTPLGIDQALDSRDAFAKALYSGLFNWLVSRINMILHKGGSHNAYKICILDIFGFENLEENSFEQLCINYANENLQLYFNKHVFKLEQADYHLLAKKPVGIFHLLDDESNFPCGTDLSFLEKSHYNHALNDLYSRPRIGAQDFGINHYAGTVWYCVDGFLDKNRDYLRADVLDLLESSSLTLVEEITKHLKAQRDYGKTLPKGHNGRFVTMKPRTPTVAARFSDSLQQLLQSMGRCNPWFVRCIKPNNDKQALKMDMPCVMQQLRYLGMLDTIKIRQRGYPVRLRFQHFVDRYRYVLKGTYLHGTPYRDLCRLILDTMLESNMNTNDYQLGATRIFLREGLHRQLEIGRADSLKVAANVIQRNVRGMLVRRKLDRKNKAALKIQSVWRGHRQPLHRGRVVRKKYLKMKRDLRYRKESSRSEQSHHIPIQIQNHHQTHVQKKSITQAQPPIHKKSDVNELAFLDIPAELSYLFKKVEDWTPVHGDRHLTKVAGVVSNSPQSFEVPNDVDQFAFGKFSSVYCNDIKLCPRSEPISSPFMSKAASKDQDFVDSIAIFKLILRWSKDESLRGNSEKMLVDYIISKGQNSYALRDEILVQICNQLYGNPNEMQTQKLWFLMDQCLSSFKSSNVFKKYLLKFILDNSPKNLTESLVKKVLRKSFLSHRNFPTSWIEWRAFHKFSDIALCLVLPDETAQTVAIDSWTTYDGKVLVDSSGLDFVLDMISEVELFPSFPVTRNDLFKYGSKFDRFILPNGEVKRPQVPPPDPPKISITSDKSLGRSSQGRKLSNDILSRNSALNERYFEKEKSRSRSMDNLLLDDNETEPEKDLTAFANIGLSKSKLNERYHSTERLNPTNNELTPRYTKYQSGSRRSYASSHSKHMEKPEYLSRSSAMSDTSEAPSLASHVKRVRVPSQASDVDQFLDDLFRPVLDGSLDELSDARSLAASIRGRGKDDNFWDSIPISSDLNSLQNGSNISRQIKGGYSPLDSVDVLPELDSLSNKNKFNGSYQDQIQRAFLQSAMAQNLQIQQQLLAQNQALQTLLQQQQKNPGAVQISTTKVTVQKAIIPRQTRKISAENGEVLIPPPPPPPMPPPIEFKDPSEARPFLDPYGRAKTVRIGKWRWPPPNSNQIHETEEDFLMFKMRQNQRKTTPQARFNGDDDDWQDFEIEKKKSVISKETITISTADSTDSVAPSSAPVKSKKKSFEVGAQRPPPGSVGKLKLSSEMRQRLEQLTAGHSVRSNVSKKSDHQSPSKLENTKRMLLEQQLGMVGVVPPHMRSFEDIDKWQGLPPAPSVAAPPPPIHPPSMAPPKPPPVPVSPGEPIKEYKQPSVPNEWESVEIAKEMSEMSIMSMDQNRARSRSRSRDRDDFSESIWDRSEVEGHSLSDKEREKEKEKSIEDKQEKEIVSKRSSFMPVTYKTTARIETDSHSQITPSPTFKTHMAEKYEHERKIKTINRKENGTSDWERPISIPAPVPLPSSAKTSNTSLTYNRVNWKLRVRKEFFFPKEQVKSPAAIDLIFLQIVADVFETAPCLRLSMQEKNSAKNMLSSHGISVDNVRQQKIPISVKKYLIDMARSWALYFSRIFCVQGPPQYPDICVMAVSENGIYLARRDNDSFLVLHSFNFNNVDGAITLPRPTALQLNLSNGNRITRKYTLTQFASKYFRNENENEEMSNKKLMELVRWQGSPIRAPLLRLPVELSDLALECFECILRYCGDIPLDIHLTEVKCVYTVLMHCHKYLALRDEVYCQLMKQTTANNSPNPDSIQRAWRLFSILAAYFGCSDALHPYLVDHLSSIASDRRKPCYGTAAVCLANLRKTARCGGRKNVPSVDEVTAVSVGRSARRQIYRLPGGSERVVNTRCSTVVADVIAELCNLLGIHSEEEQQEFSLYCIVEGDAFTLPLSFDEYILDVTTELLKSGQPFYLIFFMPDYLEGLLFEMPANGVLSQESVRDISRLAAILHRAADLNHVPTMKEIKFLLPKPILAVRDIRPMQWVQFVQTAWPTVADLSPGLVKAQFLNVLSKWPLFGSSFFAVKRIWKKDSSTVIENSNSSWKEMILVLNRQGVMFLDPSRHETLQHWHFMEVISTRKTDGKQPSLKWKTVELRHVVNSSLCGYP</sequence>
<evidence type="ECO:0000313" key="14">
    <source>
        <dbReference type="Proteomes" id="UP000015102"/>
    </source>
</evidence>
<dbReference type="InterPro" id="IPR051567">
    <property type="entry name" value="Unconventional_Myosin_ATPase"/>
</dbReference>
<dbReference type="HOGENOM" id="CLU_000192_14_0_1"/>
<reference evidence="14" key="1">
    <citation type="submission" date="2013-02" db="EMBL/GenBank/DDBJ databases">
        <authorList>
            <person name="Hughes D."/>
        </authorList>
    </citation>
    <scope>NUCLEOTIDE SEQUENCE</scope>
    <source>
        <strain>Durham</strain>
        <strain evidence="14">NC isolate 2 -- Noor lab</strain>
    </source>
</reference>
<keyword evidence="5" id="KW-0067">ATP-binding</keyword>
<dbReference type="InterPro" id="IPR011993">
    <property type="entry name" value="PH-like_dom_sf"/>
</dbReference>
<dbReference type="Pfam" id="PF00063">
    <property type="entry name" value="Myosin_head"/>
    <property type="match status" value="1"/>
</dbReference>
<keyword evidence="7" id="KW-0505">Motor protein</keyword>
<dbReference type="FunFam" id="1.10.10.820:FF:000011">
    <property type="entry name" value="Myosin 10A, isoform C"/>
    <property type="match status" value="1"/>
</dbReference>
<evidence type="ECO:0000256" key="10">
    <source>
        <dbReference type="SAM" id="MobiDB-lite"/>
    </source>
</evidence>
<evidence type="ECO:0000313" key="13">
    <source>
        <dbReference type="EnsemblMetazoa" id="MESCA003291-PA"/>
    </source>
</evidence>
<dbReference type="Gene3D" id="1.20.120.720">
    <property type="entry name" value="Myosin VI head, motor domain, U50 subdomain"/>
    <property type="match status" value="1"/>
</dbReference>
<dbReference type="Pfam" id="PF00612">
    <property type="entry name" value="IQ"/>
    <property type="match status" value="2"/>
</dbReference>
<feature type="compositionally biased region" description="Basic and acidic residues" evidence="10">
    <location>
        <begin position="1011"/>
        <end position="1020"/>
    </location>
</feature>
<dbReference type="InterPro" id="IPR038185">
    <property type="entry name" value="MyTH4_dom_sf"/>
</dbReference>
<feature type="region of interest" description="Disordered" evidence="10">
    <location>
        <begin position="1054"/>
        <end position="1119"/>
    </location>
</feature>
<feature type="compositionally biased region" description="Polar residues" evidence="10">
    <location>
        <begin position="979"/>
        <end position="999"/>
    </location>
</feature>
<dbReference type="EMBL" id="CAQQ02114794">
    <property type="status" value="NOT_ANNOTATED_CDS"/>
    <property type="molecule type" value="Genomic_DNA"/>
</dbReference>
<dbReference type="PANTHER" id="PTHR22692:SF26">
    <property type="entry name" value="SH3 DOMAIN-CONTAINING PROTEIN"/>
    <property type="match status" value="1"/>
</dbReference>
<dbReference type="InterPro" id="IPR036961">
    <property type="entry name" value="Kinesin_motor_dom_sf"/>
</dbReference>
<dbReference type="Gene3D" id="3.40.850.10">
    <property type="entry name" value="Kinesin motor domain"/>
    <property type="match status" value="1"/>
</dbReference>
<feature type="region of interest" description="Disordered" evidence="10">
    <location>
        <begin position="1558"/>
        <end position="1577"/>
    </location>
</feature>
<dbReference type="Gene3D" id="1.25.40.530">
    <property type="entry name" value="MyTH4 domain"/>
    <property type="match status" value="2"/>
</dbReference>
<dbReference type="GO" id="GO:0016459">
    <property type="term" value="C:myosin complex"/>
    <property type="evidence" value="ECO:0007669"/>
    <property type="project" value="UniProtKB-KW"/>
</dbReference>
<comment type="caution">
    <text evidence="9">Lacks conserved residue(s) required for the propagation of feature annotation.</text>
</comment>
<dbReference type="SUPFAM" id="SSF52540">
    <property type="entry name" value="P-loop containing nucleoside triphosphate hydrolases"/>
    <property type="match status" value="1"/>
</dbReference>
<feature type="compositionally biased region" description="Basic and acidic residues" evidence="10">
    <location>
        <begin position="1453"/>
        <end position="1462"/>
    </location>
</feature>
<dbReference type="PRINTS" id="PR00193">
    <property type="entry name" value="MYOSINHEAVY"/>
</dbReference>
<reference evidence="13" key="2">
    <citation type="submission" date="2015-06" db="UniProtKB">
        <authorList>
            <consortium name="EnsemblMetazoa"/>
        </authorList>
    </citation>
    <scope>IDENTIFICATION</scope>
</reference>
<organism evidence="13 14">
    <name type="scientific">Megaselia scalaris</name>
    <name type="common">Humpbacked fly</name>
    <name type="synonym">Phora scalaris</name>
    <dbReference type="NCBI Taxonomy" id="36166"/>
    <lineage>
        <taxon>Eukaryota</taxon>
        <taxon>Metazoa</taxon>
        <taxon>Ecdysozoa</taxon>
        <taxon>Arthropoda</taxon>
        <taxon>Hexapoda</taxon>
        <taxon>Insecta</taxon>
        <taxon>Pterygota</taxon>
        <taxon>Neoptera</taxon>
        <taxon>Endopterygota</taxon>
        <taxon>Diptera</taxon>
        <taxon>Brachycera</taxon>
        <taxon>Muscomorpha</taxon>
        <taxon>Platypezoidea</taxon>
        <taxon>Phoridae</taxon>
        <taxon>Megaseliini</taxon>
        <taxon>Megaselia</taxon>
    </lineage>
</organism>
<dbReference type="Proteomes" id="UP000015102">
    <property type="component" value="Unassembled WGS sequence"/>
</dbReference>
<dbReference type="GO" id="GO:0005737">
    <property type="term" value="C:cytoplasm"/>
    <property type="evidence" value="ECO:0007669"/>
    <property type="project" value="UniProtKB-ARBA"/>
</dbReference>
<evidence type="ECO:0000256" key="2">
    <source>
        <dbReference type="ARBA" id="ARBA00022490"/>
    </source>
</evidence>
<proteinExistence type="inferred from homology"/>
<evidence type="ECO:0000256" key="6">
    <source>
        <dbReference type="ARBA" id="ARBA00023123"/>
    </source>
</evidence>
<accession>T1GIL0</accession>
<dbReference type="InterPro" id="IPR000048">
    <property type="entry name" value="IQ_motif_EF-hand-BS"/>
</dbReference>
<dbReference type="PROSITE" id="PS51456">
    <property type="entry name" value="MYOSIN_MOTOR"/>
    <property type="match status" value="1"/>
</dbReference>
<dbReference type="STRING" id="36166.T1GIL0"/>
<dbReference type="GO" id="GO:0003779">
    <property type="term" value="F:actin binding"/>
    <property type="evidence" value="ECO:0007669"/>
    <property type="project" value="UniProtKB-KW"/>
</dbReference>
<evidence type="ECO:0000256" key="1">
    <source>
        <dbReference type="ARBA" id="ARBA00004496"/>
    </source>
</evidence>
<dbReference type="SMART" id="SM00242">
    <property type="entry name" value="MYSc"/>
    <property type="match status" value="1"/>
</dbReference>
<dbReference type="Pfam" id="PF26570">
    <property type="entry name" value="MYO15"/>
    <property type="match status" value="1"/>
</dbReference>
<dbReference type="GO" id="GO:0003774">
    <property type="term" value="F:cytoskeletal motor activity"/>
    <property type="evidence" value="ECO:0007669"/>
    <property type="project" value="InterPro"/>
</dbReference>
<dbReference type="Gene3D" id="1.20.58.530">
    <property type="match status" value="1"/>
</dbReference>
<feature type="compositionally biased region" description="Polar residues" evidence="10">
    <location>
        <begin position="1097"/>
        <end position="1108"/>
    </location>
</feature>
<dbReference type="Gene3D" id="6.20.240.20">
    <property type="match status" value="1"/>
</dbReference>
<dbReference type="EnsemblMetazoa" id="MESCA003291-RA">
    <property type="protein sequence ID" value="MESCA003291-PA"/>
    <property type="gene ID" value="MESCA003291"/>
</dbReference>
<dbReference type="Gene3D" id="1.10.10.820">
    <property type="match status" value="1"/>
</dbReference>
<evidence type="ECO:0000256" key="9">
    <source>
        <dbReference type="PROSITE-ProRule" id="PRU00782"/>
    </source>
</evidence>
<keyword evidence="3" id="KW-0677">Repeat</keyword>
<feature type="region of interest" description="Disordered" evidence="10">
    <location>
        <begin position="1442"/>
        <end position="1462"/>
    </location>
</feature>
<feature type="region of interest" description="Disordered" evidence="10">
    <location>
        <begin position="1492"/>
        <end position="1542"/>
    </location>
</feature>
<comment type="similarity">
    <text evidence="9">Belongs to the TRAFAC class myosin-kinesin ATPase superfamily. Myosin family.</text>
</comment>
<keyword evidence="4" id="KW-0547">Nucleotide-binding</keyword>
<feature type="region of interest" description="Disordered" evidence="10">
    <location>
        <begin position="1011"/>
        <end position="1030"/>
    </location>
</feature>
<feature type="domain" description="MyTH4" evidence="11">
    <location>
        <begin position="739"/>
        <end position="887"/>
    </location>
</feature>
<feature type="region of interest" description="Disordered" evidence="10">
    <location>
        <begin position="1392"/>
        <end position="1430"/>
    </location>
</feature>
<keyword evidence="6 9" id="KW-0518">Myosin</keyword>
<dbReference type="InterPro" id="IPR001609">
    <property type="entry name" value="Myosin_head_motor_dom-like"/>
</dbReference>
<feature type="region of interest" description="Actin-binding" evidence="9">
    <location>
        <begin position="438"/>
        <end position="460"/>
    </location>
</feature>
<name>T1GIL0_MEGSC</name>
<feature type="compositionally biased region" description="Pro residues" evidence="10">
    <location>
        <begin position="1498"/>
        <end position="1527"/>
    </location>
</feature>
<keyword evidence="14" id="KW-1185">Reference proteome</keyword>
<dbReference type="Gene3D" id="2.30.29.30">
    <property type="entry name" value="Pleckstrin-homology domain (PH domain)/Phosphotyrosine-binding domain (PTB)"/>
    <property type="match status" value="1"/>
</dbReference>
<keyword evidence="2" id="KW-0963">Cytoplasm</keyword>
<dbReference type="PROSITE" id="PS50096">
    <property type="entry name" value="IQ"/>
    <property type="match status" value="2"/>
</dbReference>
<feature type="compositionally biased region" description="Low complexity" evidence="10">
    <location>
        <begin position="1392"/>
        <end position="1406"/>
    </location>
</feature>
<dbReference type="PROSITE" id="PS51016">
    <property type="entry name" value="MYTH4"/>
    <property type="match status" value="2"/>
</dbReference>
<dbReference type="SMART" id="SM00139">
    <property type="entry name" value="MyTH4"/>
    <property type="match status" value="2"/>
</dbReference>
<feature type="domain" description="Myosin motor" evidence="12">
    <location>
        <begin position="1"/>
        <end position="562"/>
    </location>
</feature>
<protein>
    <recommendedName>
        <fullName evidence="15">Myosin motor domain-containing protein</fullName>
    </recommendedName>
</protein>
<keyword evidence="8 9" id="KW-0009">Actin-binding</keyword>
<dbReference type="PANTHER" id="PTHR22692">
    <property type="entry name" value="MYOSIN VII, XV"/>
    <property type="match status" value="1"/>
</dbReference>
<dbReference type="InterPro" id="IPR019748">
    <property type="entry name" value="FERM_central"/>
</dbReference>
<dbReference type="OMA" id="NGHGEMI"/>
<dbReference type="Gene3D" id="1.20.5.190">
    <property type="match status" value="1"/>
</dbReference>
<dbReference type="SMART" id="SM00015">
    <property type="entry name" value="IQ"/>
    <property type="match status" value="2"/>
</dbReference>
<comment type="subcellular location">
    <subcellularLocation>
        <location evidence="1">Cytoplasm</location>
    </subcellularLocation>
</comment>
<feature type="region of interest" description="Disordered" evidence="10">
    <location>
        <begin position="963"/>
        <end position="999"/>
    </location>
</feature>
<dbReference type="Pfam" id="PF00784">
    <property type="entry name" value="MyTH4"/>
    <property type="match status" value="2"/>
</dbReference>
<evidence type="ECO:0008006" key="15">
    <source>
        <dbReference type="Google" id="ProtNLM"/>
    </source>
</evidence>
<dbReference type="EMBL" id="CAQQ02114795">
    <property type="status" value="NOT_ANNOTATED_CDS"/>
    <property type="molecule type" value="Genomic_DNA"/>
</dbReference>
<evidence type="ECO:0000256" key="5">
    <source>
        <dbReference type="ARBA" id="ARBA00022840"/>
    </source>
</evidence>
<evidence type="ECO:0000259" key="11">
    <source>
        <dbReference type="PROSITE" id="PS51016"/>
    </source>
</evidence>